<sequence>MKIPFNLSIFKNLYLNSLIQYVFSRKTTYILPAIMIVWSFIFSLISFSFATQDNFLIFSFVFFLINLLFTVVFGSCKFLNVFYDLYRDGLDTILFTKPYSRKHINATKILFCILLAITWSLIFMGCNWIFYVFNIVNIEQIKAWSGWDFFSPLFAFLIFGSISGLLASRFNFKLSITTPIALFTPLLFLGTATSVFATPSNLNYAHYLNLPDSKTDSQTILDLEKFYLNNNEDTFYLIPKNVSNTKISQKQANFLSDAWNKSSSSSQLWQAISYLSLPYQFINVFNYSNQGLLRQKPNKETSDLGSYIYYHGLESAENSYEVNHFVSLPTYNLTLDNPTKKYYLVPGSLKNNTVFDNQQNKDIIYANKNASNFNFPFKEDDQIFGVPNNLVGKIKWEYLKQILESKTFLIQAKLFYSSLNTHLSKQQYLEKISSFIKQNEENQFKNLTDNNTVVLNSFLDTSKIKSNLEKNIYIATALIYYLFFNNNQSPIFNTLLKNEDGSYKPEKFSISIDNQDYFIGGYASYVAEQREINNKTIYRYHLSDSNNFLFQPVEEVYQVTVKTHVVKKNTFVLEWILISAIMLFSLYSLHNKKDYR</sequence>
<evidence type="ECO:0000313" key="2">
    <source>
        <dbReference type="EMBL" id="AFX73961.1"/>
    </source>
</evidence>
<reference evidence="2 3" key="1">
    <citation type="journal article" date="2013" name="Genome Announc.">
        <title>Complete Genome Sequence of Mycoplasma hyorhinis Strain SK76.</title>
        <authorList>
            <person name="Goodison S."/>
            <person name="Urquidi V."/>
            <person name="Kumar D."/>
            <person name="Reyes L."/>
            <person name="Rosser C.J."/>
        </authorList>
    </citation>
    <scope>NUCLEOTIDE SEQUENCE [LARGE SCALE GENOMIC DNA]</scope>
    <source>
        <strain evidence="2 3">SK76</strain>
    </source>
</reference>
<organism evidence="2 3">
    <name type="scientific">Mesomycoplasma hyorhinis SK76</name>
    <dbReference type="NCBI Taxonomy" id="1118964"/>
    <lineage>
        <taxon>Bacteria</taxon>
        <taxon>Bacillati</taxon>
        <taxon>Mycoplasmatota</taxon>
        <taxon>Mycoplasmoidales</taxon>
        <taxon>Metamycoplasmataceae</taxon>
        <taxon>Mesomycoplasma</taxon>
    </lineage>
</organism>
<evidence type="ECO:0000313" key="3">
    <source>
        <dbReference type="Proteomes" id="UP000009399"/>
    </source>
</evidence>
<feature type="transmembrane region" description="Helical" evidence="1">
    <location>
        <begin position="29"/>
        <end position="49"/>
    </location>
</feature>
<keyword evidence="1" id="KW-0812">Transmembrane</keyword>
<feature type="transmembrane region" description="Helical" evidence="1">
    <location>
        <begin position="180"/>
        <end position="197"/>
    </location>
</feature>
<protein>
    <submittedName>
        <fullName evidence="2">Uncharacterized protein</fullName>
    </submittedName>
</protein>
<keyword evidence="1" id="KW-1133">Transmembrane helix</keyword>
<dbReference type="EMBL" id="CP003914">
    <property type="protein sequence ID" value="AFX73961.1"/>
    <property type="molecule type" value="Genomic_DNA"/>
</dbReference>
<gene>
    <name evidence="2" type="ORF">MOS_029</name>
</gene>
<evidence type="ECO:0000256" key="1">
    <source>
        <dbReference type="SAM" id="Phobius"/>
    </source>
</evidence>
<dbReference type="Proteomes" id="UP000009399">
    <property type="component" value="Chromosome"/>
</dbReference>
<feature type="transmembrane region" description="Helical" evidence="1">
    <location>
        <begin position="55"/>
        <end position="79"/>
    </location>
</feature>
<dbReference type="GeneID" id="93248173"/>
<proteinExistence type="predicted"/>
<dbReference type="AlphaFoldDB" id="A0AAI8FDH7"/>
<dbReference type="KEGG" id="mhs:MOS_029"/>
<feature type="transmembrane region" description="Helical" evidence="1">
    <location>
        <begin position="109"/>
        <end position="130"/>
    </location>
</feature>
<accession>A0AAI8FDH7</accession>
<keyword evidence="1" id="KW-0472">Membrane</keyword>
<dbReference type="RefSeq" id="WP_015083976.1">
    <property type="nucleotide sequence ID" value="NC_019552.1"/>
</dbReference>
<feature type="transmembrane region" description="Helical" evidence="1">
    <location>
        <begin position="150"/>
        <end position="168"/>
    </location>
</feature>
<feature type="transmembrane region" description="Helical" evidence="1">
    <location>
        <begin position="571"/>
        <end position="589"/>
    </location>
</feature>
<name>A0AAI8FDH7_MESHY</name>